<keyword evidence="4" id="KW-0645">Protease</keyword>
<evidence type="ECO:0000256" key="2">
    <source>
        <dbReference type="ARBA" id="ARBA00022750"/>
    </source>
</evidence>
<dbReference type="EMBL" id="KB445793">
    <property type="protein sequence ID" value="EMD39766.1"/>
    <property type="molecule type" value="Genomic_DNA"/>
</dbReference>
<keyword evidence="8" id="KW-1185">Reference proteome</keyword>
<feature type="region of interest" description="Disordered" evidence="5">
    <location>
        <begin position="51"/>
        <end position="97"/>
    </location>
</feature>
<dbReference type="Proteomes" id="UP000016930">
    <property type="component" value="Unassembled WGS sequence"/>
</dbReference>
<dbReference type="Pfam" id="PF00026">
    <property type="entry name" value="Asp"/>
    <property type="match status" value="1"/>
</dbReference>
<dbReference type="InterPro" id="IPR033121">
    <property type="entry name" value="PEPTIDASE_A1"/>
</dbReference>
<comment type="similarity">
    <text evidence="1 4">Belongs to the peptidase A1 family.</text>
</comment>
<evidence type="ECO:0000256" key="3">
    <source>
        <dbReference type="PIRSR" id="PIRSR601461-1"/>
    </source>
</evidence>
<feature type="active site" evidence="3">
    <location>
        <position position="302"/>
    </location>
</feature>
<reference evidence="7 8" key="1">
    <citation type="journal article" date="2012" name="Proc. Natl. Acad. Sci. U.S.A.">
        <title>Comparative genomics of Ceriporiopsis subvermispora and Phanerochaete chrysosporium provide insight into selective ligninolysis.</title>
        <authorList>
            <person name="Fernandez-Fueyo E."/>
            <person name="Ruiz-Duenas F.J."/>
            <person name="Ferreira P."/>
            <person name="Floudas D."/>
            <person name="Hibbett D.S."/>
            <person name="Canessa P."/>
            <person name="Larrondo L.F."/>
            <person name="James T.Y."/>
            <person name="Seelenfreund D."/>
            <person name="Lobos S."/>
            <person name="Polanco R."/>
            <person name="Tello M."/>
            <person name="Honda Y."/>
            <person name="Watanabe T."/>
            <person name="Watanabe T."/>
            <person name="Ryu J.S."/>
            <person name="Kubicek C.P."/>
            <person name="Schmoll M."/>
            <person name="Gaskell J."/>
            <person name="Hammel K.E."/>
            <person name="St John F.J."/>
            <person name="Vanden Wymelenberg A."/>
            <person name="Sabat G."/>
            <person name="Splinter BonDurant S."/>
            <person name="Syed K."/>
            <person name="Yadav J.S."/>
            <person name="Doddapaneni H."/>
            <person name="Subramanian V."/>
            <person name="Lavin J.L."/>
            <person name="Oguiza J.A."/>
            <person name="Perez G."/>
            <person name="Pisabarro A.G."/>
            <person name="Ramirez L."/>
            <person name="Santoyo F."/>
            <person name="Master E."/>
            <person name="Coutinho P.M."/>
            <person name="Henrissat B."/>
            <person name="Lombard V."/>
            <person name="Magnuson J.K."/>
            <person name="Kuees U."/>
            <person name="Hori C."/>
            <person name="Igarashi K."/>
            <person name="Samejima M."/>
            <person name="Held B.W."/>
            <person name="Barry K.W."/>
            <person name="LaButti K.M."/>
            <person name="Lapidus A."/>
            <person name="Lindquist E.A."/>
            <person name="Lucas S.M."/>
            <person name="Riley R."/>
            <person name="Salamov A.A."/>
            <person name="Hoffmeister D."/>
            <person name="Schwenk D."/>
            <person name="Hadar Y."/>
            <person name="Yarden O."/>
            <person name="de Vries R.P."/>
            <person name="Wiebenga A."/>
            <person name="Stenlid J."/>
            <person name="Eastwood D."/>
            <person name="Grigoriev I.V."/>
            <person name="Berka R.M."/>
            <person name="Blanchette R.A."/>
            <person name="Kersten P."/>
            <person name="Martinez A.T."/>
            <person name="Vicuna R."/>
            <person name="Cullen D."/>
        </authorList>
    </citation>
    <scope>NUCLEOTIDE SEQUENCE [LARGE SCALE GENOMIC DNA]</scope>
    <source>
        <strain evidence="7 8">B</strain>
    </source>
</reference>
<evidence type="ECO:0000256" key="5">
    <source>
        <dbReference type="SAM" id="MobiDB-lite"/>
    </source>
</evidence>
<dbReference type="InterPro" id="IPR021109">
    <property type="entry name" value="Peptidase_aspartic_dom_sf"/>
</dbReference>
<dbReference type="OrthoDB" id="660550at2759"/>
<evidence type="ECO:0000313" key="7">
    <source>
        <dbReference type="EMBL" id="EMD39766.1"/>
    </source>
</evidence>
<dbReference type="PROSITE" id="PS51767">
    <property type="entry name" value="PEPTIDASE_A1"/>
    <property type="match status" value="1"/>
</dbReference>
<feature type="active site" evidence="3">
    <location>
        <position position="123"/>
    </location>
</feature>
<evidence type="ECO:0000259" key="6">
    <source>
        <dbReference type="PROSITE" id="PS51767"/>
    </source>
</evidence>
<sequence length="430" mass="44950">MPHVVVKSLPFAAHFTFGSARELIARDRERAQKIVQGLHPHGPRAFRESRRARRHYHHHHHRHGEGGDAADPAPGSTPAPAPPSGGSGTGTDSGGVDVTDAGVTYTASVGVGSPATQYTLLIDTGSSNTWVGADQQYVQTSTSQSTGKSVNVSYGSGSFSGTEFTDEVTIAPGLVIQQQSIGVATQSQGFQGVDGILGVGPTDLTSGTVSGTSTVPTVTDNLFAQGTIEEDSLGIFFQPTTSEGELNGELTFGGTDTSKISGDVTFVPITSTSPASMYWGIDQDVSYGESTQLLSGSAGIVDTGTTLLLLATDAFQAYQQATGATEDQTTGLLSLTESQFDDLQSMFFAIGDTTFEFTANAQIWPRALNSVIGGEEGKIYLVASDLGSPSGQGLDFINGFAWLQRFYSVFDTGNEQVGIANTPFTTATTN</sequence>
<keyword evidence="2 4" id="KW-0064">Aspartyl protease</keyword>
<dbReference type="AlphaFoldDB" id="M2RLM6"/>
<feature type="compositionally biased region" description="Basic residues" evidence="5">
    <location>
        <begin position="51"/>
        <end position="63"/>
    </location>
</feature>
<keyword evidence="4" id="KW-0378">Hydrolase</keyword>
<dbReference type="PANTHER" id="PTHR47966">
    <property type="entry name" value="BETA-SITE APP-CLEAVING ENZYME, ISOFORM A-RELATED"/>
    <property type="match status" value="1"/>
</dbReference>
<dbReference type="GO" id="GO:0006508">
    <property type="term" value="P:proteolysis"/>
    <property type="evidence" value="ECO:0007669"/>
    <property type="project" value="UniProtKB-KW"/>
</dbReference>
<dbReference type="HOGENOM" id="CLU_038846_0_0_1"/>
<dbReference type="CDD" id="cd05471">
    <property type="entry name" value="pepsin_like"/>
    <property type="match status" value="1"/>
</dbReference>
<dbReference type="InterPro" id="IPR001969">
    <property type="entry name" value="Aspartic_peptidase_AS"/>
</dbReference>
<dbReference type="PRINTS" id="PR00792">
    <property type="entry name" value="PEPSIN"/>
</dbReference>
<dbReference type="InterPro" id="IPR001461">
    <property type="entry name" value="Aspartic_peptidase_A1"/>
</dbReference>
<organism evidence="7 8">
    <name type="scientific">Ceriporiopsis subvermispora (strain B)</name>
    <name type="common">White-rot fungus</name>
    <name type="synonym">Gelatoporia subvermispora</name>
    <dbReference type="NCBI Taxonomy" id="914234"/>
    <lineage>
        <taxon>Eukaryota</taxon>
        <taxon>Fungi</taxon>
        <taxon>Dikarya</taxon>
        <taxon>Basidiomycota</taxon>
        <taxon>Agaricomycotina</taxon>
        <taxon>Agaricomycetes</taxon>
        <taxon>Polyporales</taxon>
        <taxon>Gelatoporiaceae</taxon>
        <taxon>Gelatoporia</taxon>
    </lineage>
</organism>
<gene>
    <name evidence="7" type="ORF">CERSUDRAFT_81118</name>
</gene>
<feature type="domain" description="Peptidase A1" evidence="6">
    <location>
        <begin position="105"/>
        <end position="420"/>
    </location>
</feature>
<evidence type="ECO:0000256" key="1">
    <source>
        <dbReference type="ARBA" id="ARBA00007447"/>
    </source>
</evidence>
<dbReference type="PROSITE" id="PS00141">
    <property type="entry name" value="ASP_PROTEASE"/>
    <property type="match status" value="2"/>
</dbReference>
<evidence type="ECO:0000313" key="8">
    <source>
        <dbReference type="Proteomes" id="UP000016930"/>
    </source>
</evidence>
<dbReference type="InterPro" id="IPR034164">
    <property type="entry name" value="Pepsin-like_dom"/>
</dbReference>
<name>M2RLM6_CERS8</name>
<evidence type="ECO:0000256" key="4">
    <source>
        <dbReference type="RuleBase" id="RU000454"/>
    </source>
</evidence>
<dbReference type="STRING" id="914234.M2RLM6"/>
<proteinExistence type="inferred from homology"/>
<dbReference type="Gene3D" id="2.40.70.10">
    <property type="entry name" value="Acid Proteases"/>
    <property type="match status" value="2"/>
</dbReference>
<dbReference type="SUPFAM" id="SSF50630">
    <property type="entry name" value="Acid proteases"/>
    <property type="match status" value="1"/>
</dbReference>
<dbReference type="PANTHER" id="PTHR47966:SF51">
    <property type="entry name" value="BETA-SITE APP-CLEAVING ENZYME, ISOFORM A-RELATED"/>
    <property type="match status" value="1"/>
</dbReference>
<dbReference type="GO" id="GO:0004190">
    <property type="term" value="F:aspartic-type endopeptidase activity"/>
    <property type="evidence" value="ECO:0007669"/>
    <property type="project" value="UniProtKB-KW"/>
</dbReference>
<accession>M2RLM6</accession>
<protein>
    <recommendedName>
        <fullName evidence="6">Peptidase A1 domain-containing protein</fullName>
    </recommendedName>
</protein>